<sequence>MVKTSLEVDGMEEIRKRIIELGRKGSRIQNAAIKQGGKILADTMYKEVSISDINHTHIRDDIVVSEVKRIKGIPHVQVGPSKETAWRAHFLEFGTIYMPPDPFMLRSVRLSKDNVQAKLKSELKKGLGL</sequence>
<comment type="caution">
    <text evidence="1">The sequence shown here is derived from an EMBL/GenBank/DDBJ whole genome shotgun (WGS) entry which is preliminary data.</text>
</comment>
<dbReference type="EMBL" id="LNNH01000025">
    <property type="protein sequence ID" value="KWW17973.1"/>
    <property type="molecule type" value="Genomic_DNA"/>
</dbReference>
<dbReference type="RefSeq" id="WP_061142614.1">
    <property type="nucleotide sequence ID" value="NZ_LNNH01000025.1"/>
</dbReference>
<reference evidence="1 2" key="1">
    <citation type="submission" date="2015-11" db="EMBL/GenBank/DDBJ databases">
        <title>Genome Sequence of Bacillus simplex strain VanAntwerpen2.</title>
        <authorList>
            <person name="Couger M.B."/>
        </authorList>
    </citation>
    <scope>NUCLEOTIDE SEQUENCE [LARGE SCALE GENOMIC DNA]</scope>
    <source>
        <strain evidence="1 2">VanAntwerpen02</strain>
    </source>
</reference>
<evidence type="ECO:0008006" key="3">
    <source>
        <dbReference type="Google" id="ProtNLM"/>
    </source>
</evidence>
<dbReference type="AlphaFoldDB" id="A0A109MXI5"/>
<gene>
    <name evidence="1" type="ORF">AS888_20905</name>
</gene>
<dbReference type="InterPro" id="IPR010064">
    <property type="entry name" value="HK97-gp10_tail"/>
</dbReference>
<name>A0A109MXI5_9BACI</name>
<keyword evidence="2" id="KW-1185">Reference proteome</keyword>
<dbReference type="NCBIfam" id="TIGR01725">
    <property type="entry name" value="phge_HK97_gp10"/>
    <property type="match status" value="1"/>
</dbReference>
<organism evidence="1 2">
    <name type="scientific">Peribacillus simplex</name>
    <dbReference type="NCBI Taxonomy" id="1478"/>
    <lineage>
        <taxon>Bacteria</taxon>
        <taxon>Bacillati</taxon>
        <taxon>Bacillota</taxon>
        <taxon>Bacilli</taxon>
        <taxon>Bacillales</taxon>
        <taxon>Bacillaceae</taxon>
        <taxon>Peribacillus</taxon>
    </lineage>
</organism>
<proteinExistence type="predicted"/>
<dbReference type="Proteomes" id="UP000064189">
    <property type="component" value="Unassembled WGS sequence"/>
</dbReference>
<protein>
    <recommendedName>
        <fullName evidence="3">HK97 gp10 family phage protein</fullName>
    </recommendedName>
</protein>
<accession>A0A109MXI5</accession>
<evidence type="ECO:0000313" key="1">
    <source>
        <dbReference type="EMBL" id="KWW17973.1"/>
    </source>
</evidence>
<evidence type="ECO:0000313" key="2">
    <source>
        <dbReference type="Proteomes" id="UP000064189"/>
    </source>
</evidence>
<dbReference type="Pfam" id="PF04883">
    <property type="entry name" value="HK97-gp10_like"/>
    <property type="match status" value="1"/>
</dbReference>